<feature type="compositionally biased region" description="Basic and acidic residues" evidence="1">
    <location>
        <begin position="785"/>
        <end position="796"/>
    </location>
</feature>
<feature type="compositionally biased region" description="Basic residues" evidence="1">
    <location>
        <begin position="405"/>
        <end position="430"/>
    </location>
</feature>
<name>A0A067QF50_9AGAM</name>
<evidence type="ECO:0000256" key="1">
    <source>
        <dbReference type="SAM" id="MobiDB-lite"/>
    </source>
</evidence>
<dbReference type="InParanoid" id="A0A067QF50"/>
<feature type="region of interest" description="Disordered" evidence="1">
    <location>
        <begin position="687"/>
        <end position="762"/>
    </location>
</feature>
<dbReference type="HOGENOM" id="CLU_015324_0_0_1"/>
<feature type="compositionally biased region" description="Basic residues" evidence="1">
    <location>
        <begin position="54"/>
        <end position="67"/>
    </location>
</feature>
<dbReference type="EMBL" id="KL197713">
    <property type="protein sequence ID" value="KDQ61241.1"/>
    <property type="molecule type" value="Genomic_DNA"/>
</dbReference>
<feature type="region of interest" description="Disordered" evidence="1">
    <location>
        <begin position="1"/>
        <end position="205"/>
    </location>
</feature>
<feature type="compositionally biased region" description="Low complexity" evidence="1">
    <location>
        <begin position="210"/>
        <end position="219"/>
    </location>
</feature>
<dbReference type="Proteomes" id="UP000027265">
    <property type="component" value="Unassembled WGS sequence"/>
</dbReference>
<feature type="compositionally biased region" description="Basic residues" evidence="1">
    <location>
        <begin position="114"/>
        <end position="129"/>
    </location>
</feature>
<dbReference type="OrthoDB" id="2505887at2759"/>
<feature type="region of interest" description="Disordered" evidence="1">
    <location>
        <begin position="323"/>
        <end position="353"/>
    </location>
</feature>
<reference evidence="3" key="1">
    <citation type="journal article" date="2014" name="Proc. Natl. Acad. Sci. U.S.A.">
        <title>Extensive sampling of basidiomycete genomes demonstrates inadequacy of the white-rot/brown-rot paradigm for wood decay fungi.</title>
        <authorList>
            <person name="Riley R."/>
            <person name="Salamov A.A."/>
            <person name="Brown D.W."/>
            <person name="Nagy L.G."/>
            <person name="Floudas D."/>
            <person name="Held B.W."/>
            <person name="Levasseur A."/>
            <person name="Lombard V."/>
            <person name="Morin E."/>
            <person name="Otillar R."/>
            <person name="Lindquist E.A."/>
            <person name="Sun H."/>
            <person name="LaButti K.M."/>
            <person name="Schmutz J."/>
            <person name="Jabbour D."/>
            <person name="Luo H."/>
            <person name="Baker S.E."/>
            <person name="Pisabarro A.G."/>
            <person name="Walton J.D."/>
            <person name="Blanchette R.A."/>
            <person name="Henrissat B."/>
            <person name="Martin F."/>
            <person name="Cullen D."/>
            <person name="Hibbett D.S."/>
            <person name="Grigoriev I.V."/>
        </authorList>
    </citation>
    <scope>NUCLEOTIDE SEQUENCE [LARGE SCALE GENOMIC DNA]</scope>
    <source>
        <strain evidence="3">MUCL 33604</strain>
    </source>
</reference>
<feature type="compositionally biased region" description="Basic and acidic residues" evidence="1">
    <location>
        <begin position="337"/>
        <end position="353"/>
    </location>
</feature>
<organism evidence="2 3">
    <name type="scientific">Jaapia argillacea MUCL 33604</name>
    <dbReference type="NCBI Taxonomy" id="933084"/>
    <lineage>
        <taxon>Eukaryota</taxon>
        <taxon>Fungi</taxon>
        <taxon>Dikarya</taxon>
        <taxon>Basidiomycota</taxon>
        <taxon>Agaricomycotina</taxon>
        <taxon>Agaricomycetes</taxon>
        <taxon>Agaricomycetidae</taxon>
        <taxon>Jaapiales</taxon>
        <taxon>Jaapiaceae</taxon>
        <taxon>Jaapia</taxon>
    </lineage>
</organism>
<feature type="compositionally biased region" description="Acidic residues" evidence="1">
    <location>
        <begin position="706"/>
        <end position="717"/>
    </location>
</feature>
<gene>
    <name evidence="2" type="ORF">JAAARDRAFT_67601</name>
</gene>
<feature type="compositionally biased region" description="Acidic residues" evidence="1">
    <location>
        <begin position="391"/>
        <end position="401"/>
    </location>
</feature>
<feature type="region of interest" description="Disordered" evidence="1">
    <location>
        <begin position="774"/>
        <end position="845"/>
    </location>
</feature>
<feature type="compositionally biased region" description="Polar residues" evidence="1">
    <location>
        <begin position="79"/>
        <end position="113"/>
    </location>
</feature>
<feature type="compositionally biased region" description="Low complexity" evidence="1">
    <location>
        <begin position="1"/>
        <end position="20"/>
    </location>
</feature>
<feature type="region of interest" description="Disordered" evidence="1">
    <location>
        <begin position="389"/>
        <end position="448"/>
    </location>
</feature>
<accession>A0A067QF50</accession>
<evidence type="ECO:0000313" key="2">
    <source>
        <dbReference type="EMBL" id="KDQ61241.1"/>
    </source>
</evidence>
<feature type="region of interest" description="Disordered" evidence="1">
    <location>
        <begin position="210"/>
        <end position="229"/>
    </location>
</feature>
<dbReference type="STRING" id="933084.A0A067QF50"/>
<dbReference type="AlphaFoldDB" id="A0A067QF50"/>
<feature type="compositionally biased region" description="Polar residues" evidence="1">
    <location>
        <begin position="38"/>
        <end position="51"/>
    </location>
</feature>
<proteinExistence type="predicted"/>
<sequence length="965" mass="105417">MASLGPEPLAPRGAARRAAASFKAQLESSPVRGDESPDSGNSSGDEVSSPTRKPLVKKQYGKLRGRMGRAVGSGKGPVASSSKQGGRPRVSSSAPASGTARSTGKSISATRPQSKPKGKGKAKPTSRKRPLSDSAESNVSSEEEEQHDGIPVASDSSEFPEFLSTHSPPKSKAKPLPKATPSRPKPTNTFMSSPLTPDTRPTSRRRTLTASALLPLTPSKSSPQVRAPFREDKWERPKLKALVWVRVDRGGRAIESTLDDEDLEAYWWPGQVSHANSVGNLMISLFGQPSPSASRIVDLTPPSQLNVLSMQNPRKSIRFNASTFRLSQPLDPSQGSPKKDLEASPKKKQKTDIEARWTQAFDDMLKADAEANDGLPEFISHGVAAFSSESELSDLDSDDDDSSKSKSKRTPHRVKTQTRPRAKSTGRKHKPQDEMEGEAGENWSPPLPDPSLQIPGELLLAKGKKTATEYWPAKILRYVPPKGPNDRNKEGLYELVYLSLEIKKVPRSFFYTSDEPEFGTCKMGQFESAVSLKDADDEGDDDSPPPSPTSSAPNQPFAFPIPAVPITIRAFYDLSIPHQLAYTMPALTALIKGEYPPATRNHLDYLKGGSLQKKVKEASNLRGDLKAKEVAECLKVLQKWVFWEVTGGLPMLGWPVEEQVDGGQVHLVSPPRRDVMDLTISREASVNPTVVASSPPREPPSSMTVPDDDAMEEDEVVPDSQPIVLDDVGGFEPVQPSVPQLTTDASVPSQPDASALEPNDNDDQMNMVAMEQEELANGSRTSPVDVDRPHFAHDSPQRTAEASPVNGPPSSMTVVADDPVDNPPFDGSGYESDITRSSESTADEDARAQAAERRVEELRKTLVPQRLDQLGHVQLIEYCSCVILPEAIVQLMLWRNGARNSLELQNWEDERRLHGFGLEEAGRSDWVHDILRLREVRNRLESSKILARTKPAAPVGGTRSRPKYN</sequence>
<feature type="region of interest" description="Disordered" evidence="1">
    <location>
        <begin position="531"/>
        <end position="556"/>
    </location>
</feature>
<protein>
    <recommendedName>
        <fullName evidence="4">PWWP domain-containing protein</fullName>
    </recommendedName>
</protein>
<evidence type="ECO:0008006" key="4">
    <source>
        <dbReference type="Google" id="ProtNLM"/>
    </source>
</evidence>
<feature type="compositionally biased region" description="Polar residues" evidence="1">
    <location>
        <begin position="737"/>
        <end position="752"/>
    </location>
</feature>
<keyword evidence="3" id="KW-1185">Reference proteome</keyword>
<evidence type="ECO:0000313" key="3">
    <source>
        <dbReference type="Proteomes" id="UP000027265"/>
    </source>
</evidence>
<feature type="compositionally biased region" description="Polar residues" evidence="1">
    <location>
        <begin position="323"/>
        <end position="336"/>
    </location>
</feature>